<comment type="subcellular location">
    <subcellularLocation>
        <location evidence="1">Membrane</location>
        <topology evidence="1">Multi-pass membrane protein</topology>
    </subcellularLocation>
</comment>
<dbReference type="GeneID" id="113116614"/>
<evidence type="ECO:0000256" key="4">
    <source>
        <dbReference type="ARBA" id="ARBA00023136"/>
    </source>
</evidence>
<name>A0A6P6R614_CARAU</name>
<accession>A0A6P6R614</accession>
<keyword evidence="3 5" id="KW-1133">Transmembrane helix</keyword>
<evidence type="ECO:0000256" key="5">
    <source>
        <dbReference type="SAM" id="Phobius"/>
    </source>
</evidence>
<evidence type="ECO:0000313" key="10">
    <source>
        <dbReference type="RefSeq" id="XP_026140641.1"/>
    </source>
</evidence>
<feature type="transmembrane region" description="Helical" evidence="5">
    <location>
        <begin position="529"/>
        <end position="548"/>
    </location>
</feature>
<protein>
    <submittedName>
        <fullName evidence="9 10">E3 ubiquitin-protein ligase DCST1</fullName>
    </submittedName>
</protein>
<dbReference type="OrthoDB" id="5985669at2759"/>
<feature type="transmembrane region" description="Helical" evidence="5">
    <location>
        <begin position="354"/>
        <end position="374"/>
    </location>
</feature>
<reference evidence="9 10" key="1">
    <citation type="submission" date="2025-04" db="UniProtKB">
        <authorList>
            <consortium name="RefSeq"/>
        </authorList>
    </citation>
    <scope>IDENTIFICATION</scope>
    <source>
        <strain evidence="9 10">Wakin</strain>
        <tissue evidence="9 10">Muscle</tissue>
    </source>
</reference>
<feature type="transmembrane region" description="Helical" evidence="5">
    <location>
        <begin position="45"/>
        <end position="67"/>
    </location>
</feature>
<feature type="domain" description="E3 ubiquitin-protein ligase DCST1-like C-terminal" evidence="7">
    <location>
        <begin position="617"/>
        <end position="660"/>
    </location>
</feature>
<evidence type="ECO:0000313" key="11">
    <source>
        <dbReference type="RefSeq" id="XP_026140643.1"/>
    </source>
</evidence>
<dbReference type="InterPro" id="IPR012858">
    <property type="entry name" value="DC_STAMP-like"/>
</dbReference>
<evidence type="ECO:0000313" key="8">
    <source>
        <dbReference type="Proteomes" id="UP000515129"/>
    </source>
</evidence>
<dbReference type="Pfam" id="PF26037">
    <property type="entry name" value="zf-RING_DCST1_C"/>
    <property type="match status" value="1"/>
</dbReference>
<feature type="transmembrane region" description="Helical" evidence="5">
    <location>
        <begin position="431"/>
        <end position="458"/>
    </location>
</feature>
<proteinExistence type="predicted"/>
<evidence type="ECO:0000256" key="2">
    <source>
        <dbReference type="ARBA" id="ARBA00022692"/>
    </source>
</evidence>
<evidence type="ECO:0000259" key="7">
    <source>
        <dbReference type="Pfam" id="PF26037"/>
    </source>
</evidence>
<dbReference type="Proteomes" id="UP000515129">
    <property type="component" value="Chromosome 16"/>
</dbReference>
<evidence type="ECO:0000313" key="9">
    <source>
        <dbReference type="RefSeq" id="XP_026140640.1"/>
    </source>
</evidence>
<dbReference type="AlphaFoldDB" id="A0A6P6R614"/>
<dbReference type="KEGG" id="caua:113116614"/>
<dbReference type="Pfam" id="PF07782">
    <property type="entry name" value="DC_STAMP"/>
    <property type="match status" value="1"/>
</dbReference>
<keyword evidence="2 5" id="KW-0812">Transmembrane</keyword>
<dbReference type="RefSeq" id="XP_026140643.1">
    <property type="nucleotide sequence ID" value="XM_026284858.1"/>
</dbReference>
<dbReference type="PANTHER" id="PTHR21041">
    <property type="entry name" value="DENDRITIC CELL-SPECIFIC TRANSMEMBRANE PROTEIN"/>
    <property type="match status" value="1"/>
</dbReference>
<dbReference type="InterPro" id="IPR051856">
    <property type="entry name" value="CSR-E3_Ligase_Protein"/>
</dbReference>
<dbReference type="CTD" id="149095"/>
<evidence type="ECO:0000256" key="3">
    <source>
        <dbReference type="ARBA" id="ARBA00022989"/>
    </source>
</evidence>
<organism evidence="8 11">
    <name type="scientific">Carassius auratus</name>
    <name type="common">Goldfish</name>
    <dbReference type="NCBI Taxonomy" id="7957"/>
    <lineage>
        <taxon>Eukaryota</taxon>
        <taxon>Metazoa</taxon>
        <taxon>Chordata</taxon>
        <taxon>Craniata</taxon>
        <taxon>Vertebrata</taxon>
        <taxon>Euteleostomi</taxon>
        <taxon>Actinopterygii</taxon>
        <taxon>Neopterygii</taxon>
        <taxon>Teleostei</taxon>
        <taxon>Ostariophysi</taxon>
        <taxon>Cypriniformes</taxon>
        <taxon>Cyprinidae</taxon>
        <taxon>Cyprininae</taxon>
        <taxon>Carassius</taxon>
    </lineage>
</organism>
<evidence type="ECO:0000256" key="1">
    <source>
        <dbReference type="ARBA" id="ARBA00004141"/>
    </source>
</evidence>
<gene>
    <name evidence="9 10 11" type="primary">dcst1</name>
</gene>
<dbReference type="PANTHER" id="PTHR21041:SF17">
    <property type="entry name" value="E3 UBIQUITIN-PROTEIN LIGASE DCST1"/>
    <property type="match status" value="1"/>
</dbReference>
<dbReference type="RefSeq" id="XP_026140641.1">
    <property type="nucleotide sequence ID" value="XM_026284856.1"/>
</dbReference>
<dbReference type="RefSeq" id="XP_026140640.1">
    <property type="nucleotide sequence ID" value="XM_026284855.1"/>
</dbReference>
<dbReference type="InterPro" id="IPR058842">
    <property type="entry name" value="DCST1_C"/>
</dbReference>
<keyword evidence="8" id="KW-1185">Reference proteome</keyword>
<feature type="transmembrane region" description="Helical" evidence="5">
    <location>
        <begin position="74"/>
        <end position="94"/>
    </location>
</feature>
<keyword evidence="4 5" id="KW-0472">Membrane</keyword>
<dbReference type="GO" id="GO:0016020">
    <property type="term" value="C:membrane"/>
    <property type="evidence" value="ECO:0007669"/>
    <property type="project" value="UniProtKB-SubCell"/>
</dbReference>
<sequence>MECLRETQTKLPHSTLEKVCKRILPPGVYKILFGPLSEFPVVRRLTGAVFGALSGVGLYFGLMLNIAMTTVQRVIVGSVFVGLCSLGGMFSSLFRCSILLMFPSIIGSQGRTVLMVYVLHGLYQGPIANIQRNVQDVASSMGCNIDLQITHSKLMWRMLTEPYVQVVQEIVNDSDVFQKEAQDVSRQFQKIRDEVMGQYGYDSLGKESVHTANSTQEEYVVKTRARCDYVVQQGVSRCQDWFSVKWEECMNTIQAPLINHLLCVPMQFHFLCDIMRVMTSWCTEKIPVEGNFGQTFDKLNDSINRLAEHFTTDVVLEKLEQQSVFGVGILLNFSKELSREFQEKSVIAQKIAGVIKFLLSFTFITVFTSAFVYVHQYCRDIHFDNVYITTYFRQIDARRRRAGKRYLLPLKKAEQEILINPWSLSIHPSELMPVIVGFLQVASLALFVCVLLTVDGILYNIFDLIRRHTFTTYSVTSVHHIEIIIGGDSMLARLLRKTIGAFNTSSNLDVQSSNFQCLPRPHALSQSNYLGIFIPLLLMCLMCCLQVYTNRLRRVITTFYFPKREKRRILFLYNLQIQKRISFIKRQQHRLRNQKQTFIKVLSAVLAPLKRVGCRLRWCCLCDGFVRQNQAVECSSVGCTIIYCQQCWTDLDNSCYACVPHDQCGQQDSGSESDVYYGFL</sequence>
<evidence type="ECO:0000259" key="6">
    <source>
        <dbReference type="Pfam" id="PF07782"/>
    </source>
</evidence>
<feature type="domain" description="Dendritic cell-specific transmembrane protein-like" evidence="6">
    <location>
        <begin position="383"/>
        <end position="573"/>
    </location>
</feature>